<keyword evidence="7" id="KW-0479">Metal-binding</keyword>
<dbReference type="GO" id="GO:0000976">
    <property type="term" value="F:transcription cis-regulatory region binding"/>
    <property type="evidence" value="ECO:0007669"/>
    <property type="project" value="TreeGrafter"/>
</dbReference>
<dbReference type="GO" id="GO:0005829">
    <property type="term" value="C:cytosol"/>
    <property type="evidence" value="ECO:0007669"/>
    <property type="project" value="TreeGrafter"/>
</dbReference>
<dbReference type="GO" id="GO:0045892">
    <property type="term" value="P:negative regulation of DNA-templated transcription"/>
    <property type="evidence" value="ECO:0007669"/>
    <property type="project" value="TreeGrafter"/>
</dbReference>
<dbReference type="GO" id="GO:0003700">
    <property type="term" value="F:DNA-binding transcription factor activity"/>
    <property type="evidence" value="ECO:0007669"/>
    <property type="project" value="InterPro"/>
</dbReference>
<gene>
    <name evidence="8" type="ORF">APY04_3466</name>
</gene>
<feature type="binding site" evidence="7">
    <location>
        <position position="91"/>
    </location>
    <ligand>
        <name>Zn(2+)</name>
        <dbReference type="ChEBI" id="CHEBI:29105"/>
    </ligand>
</feature>
<feature type="binding site" evidence="7">
    <location>
        <position position="88"/>
    </location>
    <ligand>
        <name>Zn(2+)</name>
        <dbReference type="ChEBI" id="CHEBI:29105"/>
    </ligand>
</feature>
<evidence type="ECO:0000256" key="5">
    <source>
        <dbReference type="ARBA" id="ARBA00023125"/>
    </source>
</evidence>
<dbReference type="Gene3D" id="3.30.1490.190">
    <property type="match status" value="1"/>
</dbReference>
<evidence type="ECO:0000256" key="1">
    <source>
        <dbReference type="ARBA" id="ARBA00007957"/>
    </source>
</evidence>
<dbReference type="RefSeq" id="WP_068465154.1">
    <property type="nucleotide sequence ID" value="NZ_LMTR01000094.1"/>
</dbReference>
<dbReference type="SUPFAM" id="SSF46785">
    <property type="entry name" value="Winged helix' DNA-binding domain"/>
    <property type="match status" value="1"/>
</dbReference>
<keyword evidence="6" id="KW-0804">Transcription</keyword>
<sequence>MTRKVVKRRSATEQDKLISDALRDVGRPVSAYELIDELRDKASLAPQTVYRALDRLIADGRVHRLESINAFVACRHASHEGTAVFAICSDCGTVTEFDEPAAVERLSGWARKAKFAIERMTLELRGRCRECTARAPS</sequence>
<evidence type="ECO:0000313" key="8">
    <source>
        <dbReference type="EMBL" id="KWT64202.1"/>
    </source>
</evidence>
<accession>A0A109B9M5</accession>
<keyword evidence="2" id="KW-0678">Repressor</keyword>
<evidence type="ECO:0000256" key="3">
    <source>
        <dbReference type="ARBA" id="ARBA00022833"/>
    </source>
</evidence>
<comment type="caution">
    <text evidence="8">The sequence shown here is derived from an EMBL/GenBank/DDBJ whole genome shotgun (WGS) entry which is preliminary data.</text>
</comment>
<dbReference type="InterPro" id="IPR002481">
    <property type="entry name" value="FUR"/>
</dbReference>
<feature type="binding site" evidence="7">
    <location>
        <position position="131"/>
    </location>
    <ligand>
        <name>Zn(2+)</name>
        <dbReference type="ChEBI" id="CHEBI:29105"/>
    </ligand>
</feature>
<name>A0A109B9M5_HYPSL</name>
<dbReference type="OrthoDB" id="9801127at2"/>
<dbReference type="STRING" id="121290.APY04_3466"/>
<evidence type="ECO:0000313" key="9">
    <source>
        <dbReference type="Proteomes" id="UP000059074"/>
    </source>
</evidence>
<feature type="binding site" evidence="7">
    <location>
        <position position="128"/>
    </location>
    <ligand>
        <name>Zn(2+)</name>
        <dbReference type="ChEBI" id="CHEBI:29105"/>
    </ligand>
</feature>
<dbReference type="PANTHER" id="PTHR33202">
    <property type="entry name" value="ZINC UPTAKE REGULATION PROTEIN"/>
    <property type="match status" value="1"/>
</dbReference>
<evidence type="ECO:0000256" key="4">
    <source>
        <dbReference type="ARBA" id="ARBA00023015"/>
    </source>
</evidence>
<evidence type="ECO:0000256" key="6">
    <source>
        <dbReference type="ARBA" id="ARBA00023163"/>
    </source>
</evidence>
<dbReference type="PANTHER" id="PTHR33202:SF6">
    <property type="entry name" value="ZINC UPTAKE REGULATION PROTEIN"/>
    <property type="match status" value="1"/>
</dbReference>
<dbReference type="GO" id="GO:0008270">
    <property type="term" value="F:zinc ion binding"/>
    <property type="evidence" value="ECO:0007669"/>
    <property type="project" value="TreeGrafter"/>
</dbReference>
<dbReference type="Pfam" id="PF01475">
    <property type="entry name" value="FUR"/>
    <property type="match status" value="1"/>
</dbReference>
<dbReference type="GO" id="GO:1900376">
    <property type="term" value="P:regulation of secondary metabolite biosynthetic process"/>
    <property type="evidence" value="ECO:0007669"/>
    <property type="project" value="TreeGrafter"/>
</dbReference>
<dbReference type="InterPro" id="IPR036388">
    <property type="entry name" value="WH-like_DNA-bd_sf"/>
</dbReference>
<evidence type="ECO:0000256" key="2">
    <source>
        <dbReference type="ARBA" id="ARBA00022491"/>
    </source>
</evidence>
<dbReference type="EMBL" id="LMTR01000094">
    <property type="protein sequence ID" value="KWT64202.1"/>
    <property type="molecule type" value="Genomic_DNA"/>
</dbReference>
<dbReference type="AlphaFoldDB" id="A0A109B9M5"/>
<keyword evidence="5" id="KW-0238">DNA-binding</keyword>
<proteinExistence type="inferred from homology"/>
<dbReference type="InterPro" id="IPR036390">
    <property type="entry name" value="WH_DNA-bd_sf"/>
</dbReference>
<evidence type="ECO:0000256" key="7">
    <source>
        <dbReference type="PIRSR" id="PIRSR602481-1"/>
    </source>
</evidence>
<dbReference type="InterPro" id="IPR043135">
    <property type="entry name" value="Fur_C"/>
</dbReference>
<keyword evidence="9" id="KW-1185">Reference proteome</keyword>
<dbReference type="Gene3D" id="1.10.10.10">
    <property type="entry name" value="Winged helix-like DNA-binding domain superfamily/Winged helix DNA-binding domain"/>
    <property type="match status" value="1"/>
</dbReference>
<keyword evidence="3 7" id="KW-0862">Zinc</keyword>
<keyword evidence="4" id="KW-0805">Transcription regulation</keyword>
<dbReference type="PATRIC" id="fig|121290.4.peg.1826"/>
<comment type="cofactor">
    <cofactor evidence="7">
        <name>Zn(2+)</name>
        <dbReference type="ChEBI" id="CHEBI:29105"/>
    </cofactor>
    <text evidence="7">Binds 1 zinc ion per subunit.</text>
</comment>
<protein>
    <submittedName>
        <fullName evidence="8">Zinc uptake regulation protein ZUR</fullName>
    </submittedName>
</protein>
<comment type="similarity">
    <text evidence="1">Belongs to the Fur family.</text>
</comment>
<organism evidence="8 9">
    <name type="scientific">Hyphomicrobium sulfonivorans</name>
    <dbReference type="NCBI Taxonomy" id="121290"/>
    <lineage>
        <taxon>Bacteria</taxon>
        <taxon>Pseudomonadati</taxon>
        <taxon>Pseudomonadota</taxon>
        <taxon>Alphaproteobacteria</taxon>
        <taxon>Hyphomicrobiales</taxon>
        <taxon>Hyphomicrobiaceae</taxon>
        <taxon>Hyphomicrobium</taxon>
    </lineage>
</organism>
<reference evidence="8 9" key="1">
    <citation type="submission" date="2015-10" db="EMBL/GenBank/DDBJ databases">
        <title>Transcriptomic analysis of a linuron degrading triple-species bacterial consortium.</title>
        <authorList>
            <person name="Albers P."/>
        </authorList>
    </citation>
    <scope>NUCLEOTIDE SEQUENCE [LARGE SCALE GENOMIC DNA]</scope>
    <source>
        <strain evidence="8 9">WDL6</strain>
    </source>
</reference>
<dbReference type="Proteomes" id="UP000059074">
    <property type="component" value="Unassembled WGS sequence"/>
</dbReference>